<organism evidence="1 2">
    <name type="scientific">Stylonychia lemnae</name>
    <name type="common">Ciliate</name>
    <dbReference type="NCBI Taxonomy" id="5949"/>
    <lineage>
        <taxon>Eukaryota</taxon>
        <taxon>Sar</taxon>
        <taxon>Alveolata</taxon>
        <taxon>Ciliophora</taxon>
        <taxon>Intramacronucleata</taxon>
        <taxon>Spirotrichea</taxon>
        <taxon>Stichotrichia</taxon>
        <taxon>Sporadotrichida</taxon>
        <taxon>Oxytrichidae</taxon>
        <taxon>Stylonychinae</taxon>
        <taxon>Stylonychia</taxon>
    </lineage>
</organism>
<name>A0A077ZX57_STYLE</name>
<evidence type="ECO:0000313" key="2">
    <source>
        <dbReference type="Proteomes" id="UP000039865"/>
    </source>
</evidence>
<proteinExistence type="predicted"/>
<gene>
    <name evidence="1" type="primary">Contig2130.g2292</name>
    <name evidence="1" type="ORF">STYLEM_2080</name>
</gene>
<evidence type="ECO:0000313" key="1">
    <source>
        <dbReference type="EMBL" id="CDW73111.1"/>
    </source>
</evidence>
<keyword evidence="2" id="KW-1185">Reference proteome</keyword>
<sequence>MKGERTHQRFGINTNKSIRYNISEYTAKQFEQEIEDEIVSKLKLIQQAEDNEEQWELKVAICDLCKQQMVLMREYHEYSENQKKLKALKSKQAYEKQDFDKKLYGGQCRNCVEYVKIQRKELQEEVDKSERKLMSRVGKTQQKISRTDSDEKVTKKKLNYKKITYKNRQKLQLESDYKEGVLRQEKINFFRNKEIENGQKQRMLEYYQDKIDIQDLWKQGLEHYRKQRNLADVKNQKGSYKKKSYNDDFYNKQLYEREINCNKNMIRKQINEDILYYNEGKYQD</sequence>
<dbReference type="Proteomes" id="UP000039865">
    <property type="component" value="Unassembled WGS sequence"/>
</dbReference>
<dbReference type="EMBL" id="CCKQ01002012">
    <property type="protein sequence ID" value="CDW73111.1"/>
    <property type="molecule type" value="Genomic_DNA"/>
</dbReference>
<reference evidence="1 2" key="1">
    <citation type="submission" date="2014-06" db="EMBL/GenBank/DDBJ databases">
        <authorList>
            <person name="Swart Estienne"/>
        </authorList>
    </citation>
    <scope>NUCLEOTIDE SEQUENCE [LARGE SCALE GENOMIC DNA]</scope>
    <source>
        <strain evidence="1 2">130c</strain>
    </source>
</reference>
<dbReference type="InParanoid" id="A0A077ZX57"/>
<accession>A0A077ZX57</accession>
<protein>
    <submittedName>
        <fullName evidence="1">Uncharacterized protein</fullName>
    </submittedName>
</protein>
<dbReference type="AlphaFoldDB" id="A0A077ZX57"/>